<name>A0A072VKT2_MEDTR</name>
<dbReference type="EnsemblPlants" id="KEH42043">
    <property type="protein sequence ID" value="KEH42043"/>
    <property type="gene ID" value="MTR_1g060290"/>
</dbReference>
<proteinExistence type="predicted"/>
<reference evidence="1 3" key="1">
    <citation type="journal article" date="2011" name="Nature">
        <title>The Medicago genome provides insight into the evolution of rhizobial symbioses.</title>
        <authorList>
            <person name="Young N.D."/>
            <person name="Debelle F."/>
            <person name="Oldroyd G.E."/>
            <person name="Geurts R."/>
            <person name="Cannon S.B."/>
            <person name="Udvardi M.K."/>
            <person name="Benedito V.A."/>
            <person name="Mayer K.F."/>
            <person name="Gouzy J."/>
            <person name="Schoof H."/>
            <person name="Van de Peer Y."/>
            <person name="Proost S."/>
            <person name="Cook D.R."/>
            <person name="Meyers B.C."/>
            <person name="Spannagl M."/>
            <person name="Cheung F."/>
            <person name="De Mita S."/>
            <person name="Krishnakumar V."/>
            <person name="Gundlach H."/>
            <person name="Zhou S."/>
            <person name="Mudge J."/>
            <person name="Bharti A.K."/>
            <person name="Murray J.D."/>
            <person name="Naoumkina M.A."/>
            <person name="Rosen B."/>
            <person name="Silverstein K.A."/>
            <person name="Tang H."/>
            <person name="Rombauts S."/>
            <person name="Zhao P.X."/>
            <person name="Zhou P."/>
            <person name="Barbe V."/>
            <person name="Bardou P."/>
            <person name="Bechner M."/>
            <person name="Bellec A."/>
            <person name="Berger A."/>
            <person name="Berges H."/>
            <person name="Bidwell S."/>
            <person name="Bisseling T."/>
            <person name="Choisne N."/>
            <person name="Couloux A."/>
            <person name="Denny R."/>
            <person name="Deshpande S."/>
            <person name="Dai X."/>
            <person name="Doyle J.J."/>
            <person name="Dudez A.M."/>
            <person name="Farmer A.D."/>
            <person name="Fouteau S."/>
            <person name="Franken C."/>
            <person name="Gibelin C."/>
            <person name="Gish J."/>
            <person name="Goldstein S."/>
            <person name="Gonzalez A.J."/>
            <person name="Green P.J."/>
            <person name="Hallab A."/>
            <person name="Hartog M."/>
            <person name="Hua A."/>
            <person name="Humphray S.J."/>
            <person name="Jeong D.H."/>
            <person name="Jing Y."/>
            <person name="Jocker A."/>
            <person name="Kenton S.M."/>
            <person name="Kim D.J."/>
            <person name="Klee K."/>
            <person name="Lai H."/>
            <person name="Lang C."/>
            <person name="Lin S."/>
            <person name="Macmil S.L."/>
            <person name="Magdelenat G."/>
            <person name="Matthews L."/>
            <person name="McCorrison J."/>
            <person name="Monaghan E.L."/>
            <person name="Mun J.H."/>
            <person name="Najar F.Z."/>
            <person name="Nicholson C."/>
            <person name="Noirot C."/>
            <person name="O'Bleness M."/>
            <person name="Paule C.R."/>
            <person name="Poulain J."/>
            <person name="Prion F."/>
            <person name="Qin B."/>
            <person name="Qu C."/>
            <person name="Retzel E.F."/>
            <person name="Riddle C."/>
            <person name="Sallet E."/>
            <person name="Samain S."/>
            <person name="Samson N."/>
            <person name="Sanders I."/>
            <person name="Saurat O."/>
            <person name="Scarpelli C."/>
            <person name="Schiex T."/>
            <person name="Segurens B."/>
            <person name="Severin A.J."/>
            <person name="Sherrier D.J."/>
            <person name="Shi R."/>
            <person name="Sims S."/>
            <person name="Singer S.R."/>
            <person name="Sinharoy S."/>
            <person name="Sterck L."/>
            <person name="Viollet A."/>
            <person name="Wang B.B."/>
            <person name="Wang K."/>
            <person name="Wang M."/>
            <person name="Wang X."/>
            <person name="Warfsmann J."/>
            <person name="Weissenbach J."/>
            <person name="White D.D."/>
            <person name="White J.D."/>
            <person name="Wiley G.B."/>
            <person name="Wincker P."/>
            <person name="Xing Y."/>
            <person name="Yang L."/>
            <person name="Yao Z."/>
            <person name="Ying F."/>
            <person name="Zhai J."/>
            <person name="Zhou L."/>
            <person name="Zuber A."/>
            <person name="Denarie J."/>
            <person name="Dixon R.A."/>
            <person name="May G.D."/>
            <person name="Schwartz D.C."/>
            <person name="Rogers J."/>
            <person name="Quetier F."/>
            <person name="Town C.D."/>
            <person name="Roe B.A."/>
        </authorList>
    </citation>
    <scope>NUCLEOTIDE SEQUENCE [LARGE SCALE GENOMIC DNA]</scope>
    <source>
        <strain evidence="1">A17</strain>
        <strain evidence="2 3">cv. Jemalong A17</strain>
    </source>
</reference>
<dbReference type="EMBL" id="CM001217">
    <property type="protein sequence ID" value="KEH42043.1"/>
    <property type="molecule type" value="Genomic_DNA"/>
</dbReference>
<organism evidence="1 3">
    <name type="scientific">Medicago truncatula</name>
    <name type="common">Barrel medic</name>
    <name type="synonym">Medicago tribuloides</name>
    <dbReference type="NCBI Taxonomy" id="3880"/>
    <lineage>
        <taxon>Eukaryota</taxon>
        <taxon>Viridiplantae</taxon>
        <taxon>Streptophyta</taxon>
        <taxon>Embryophyta</taxon>
        <taxon>Tracheophyta</taxon>
        <taxon>Spermatophyta</taxon>
        <taxon>Magnoliopsida</taxon>
        <taxon>eudicotyledons</taxon>
        <taxon>Gunneridae</taxon>
        <taxon>Pentapetalae</taxon>
        <taxon>rosids</taxon>
        <taxon>fabids</taxon>
        <taxon>Fabales</taxon>
        <taxon>Fabaceae</taxon>
        <taxon>Papilionoideae</taxon>
        <taxon>50 kb inversion clade</taxon>
        <taxon>NPAAA clade</taxon>
        <taxon>Hologalegina</taxon>
        <taxon>IRL clade</taxon>
        <taxon>Trifolieae</taxon>
        <taxon>Medicago</taxon>
    </lineage>
</organism>
<evidence type="ECO:0000313" key="1">
    <source>
        <dbReference type="EMBL" id="KEH42043.1"/>
    </source>
</evidence>
<gene>
    <name evidence="1" type="ordered locus">MTR_1g060290</name>
</gene>
<sequence>MGSMDLWLRWFVVLHGGFHDGADFESFVVVLVVVFSGDAHGVCFGGGGGASFFGGACGG</sequence>
<reference evidence="1 3" key="2">
    <citation type="journal article" date="2014" name="BMC Genomics">
        <title>An improved genome release (version Mt4.0) for the model legume Medicago truncatula.</title>
        <authorList>
            <person name="Tang H."/>
            <person name="Krishnakumar V."/>
            <person name="Bidwell S."/>
            <person name="Rosen B."/>
            <person name="Chan A."/>
            <person name="Zhou S."/>
            <person name="Gentzbittel L."/>
            <person name="Childs K.L."/>
            <person name="Yandell M."/>
            <person name="Gundlach H."/>
            <person name="Mayer K.F."/>
            <person name="Schwartz D.C."/>
            <person name="Town C.D."/>
        </authorList>
    </citation>
    <scope>GENOME REANNOTATION</scope>
    <source>
        <strain evidence="1">A17</strain>
        <strain evidence="2 3">cv. Jemalong A17</strain>
    </source>
</reference>
<reference evidence="2" key="3">
    <citation type="submission" date="2015-04" db="UniProtKB">
        <authorList>
            <consortium name="EnsemblPlants"/>
        </authorList>
    </citation>
    <scope>IDENTIFICATION</scope>
    <source>
        <strain evidence="2">cv. Jemalong A17</strain>
    </source>
</reference>
<dbReference type="Proteomes" id="UP000002051">
    <property type="component" value="Unassembled WGS sequence"/>
</dbReference>
<protein>
    <submittedName>
        <fullName evidence="1 2">Uncharacterized protein</fullName>
    </submittedName>
</protein>
<accession>A0A072VKT2</accession>
<evidence type="ECO:0000313" key="3">
    <source>
        <dbReference type="Proteomes" id="UP000002051"/>
    </source>
</evidence>
<keyword evidence="3" id="KW-1185">Reference proteome</keyword>
<dbReference type="HOGENOM" id="CLU_2964271_0_0_1"/>
<evidence type="ECO:0000313" key="2">
    <source>
        <dbReference type="EnsemblPlants" id="KEH42043"/>
    </source>
</evidence>
<dbReference type="AlphaFoldDB" id="A0A072VKT2"/>